<proteinExistence type="predicted"/>
<accession>A0A1M6JDH9</accession>
<dbReference type="AlphaFoldDB" id="A0A1M6JDH9"/>
<reference evidence="2" key="1">
    <citation type="submission" date="2016-11" db="EMBL/GenBank/DDBJ databases">
        <authorList>
            <person name="Varghese N."/>
            <person name="Submissions S."/>
        </authorList>
    </citation>
    <scope>NUCLEOTIDE SEQUENCE [LARGE SCALE GENOMIC DNA]</scope>
    <source>
        <strain evidence="2">DSM 22623</strain>
    </source>
</reference>
<dbReference type="RefSeq" id="WP_139242052.1">
    <property type="nucleotide sequence ID" value="NZ_FQYP01000009.1"/>
</dbReference>
<evidence type="ECO:0000313" key="1">
    <source>
        <dbReference type="EMBL" id="SHJ44694.1"/>
    </source>
</evidence>
<protein>
    <submittedName>
        <fullName evidence="1">Uncharacterized protein</fullName>
    </submittedName>
</protein>
<dbReference type="EMBL" id="FQYP01000009">
    <property type="protein sequence ID" value="SHJ44694.1"/>
    <property type="molecule type" value="Genomic_DNA"/>
</dbReference>
<dbReference type="Proteomes" id="UP000184432">
    <property type="component" value="Unassembled WGS sequence"/>
</dbReference>
<organism evidence="1 2">
    <name type="scientific">Aquimarina spongiae</name>
    <dbReference type="NCBI Taxonomy" id="570521"/>
    <lineage>
        <taxon>Bacteria</taxon>
        <taxon>Pseudomonadati</taxon>
        <taxon>Bacteroidota</taxon>
        <taxon>Flavobacteriia</taxon>
        <taxon>Flavobacteriales</taxon>
        <taxon>Flavobacteriaceae</taxon>
        <taxon>Aquimarina</taxon>
    </lineage>
</organism>
<gene>
    <name evidence="1" type="ORF">SAMN04488508_1093</name>
</gene>
<keyword evidence="2" id="KW-1185">Reference proteome</keyword>
<evidence type="ECO:0000313" key="2">
    <source>
        <dbReference type="Proteomes" id="UP000184432"/>
    </source>
</evidence>
<dbReference type="STRING" id="570521.SAMN04488508_1093"/>
<name>A0A1M6JDH9_9FLAO</name>
<sequence length="94" mass="10868">MKKKMLRPLHYRSRLDTMIEMSYKDSNALIAKDLDDNVFFLCNGIYLVNGQLQSQSLTALKNTFTKVINQSKWCEFDGKIYDFTSSNTLLSSKT</sequence>